<keyword evidence="3" id="KW-0143">Chaperone</keyword>
<sequence>MATNSSSYQEAALTLPDIELDDRLGIEIDGGNIYLAAFDKRTSKSILLLNEHDQIATPTTVAFVDDEILVGESASRQLDTNAENTFRHLDQLLGQLFASGVIQAYVKNEKHVVVQQNNRCLLRIPNRNKCMSPEDLIALMLAKVTHVAATKYNHTFQSASWALRISDSCSVRRSPSMCRGCNPCWF</sequence>
<dbReference type="GO" id="GO:0140662">
    <property type="term" value="F:ATP-dependent protein folding chaperone"/>
    <property type="evidence" value="ECO:0007669"/>
    <property type="project" value="InterPro"/>
</dbReference>
<dbReference type="Gene3D" id="3.30.420.40">
    <property type="match status" value="1"/>
</dbReference>
<organism evidence="4 5">
    <name type="scientific">Endocarpon pusillum (strain Z07020 / HMAS-L-300199)</name>
    <name type="common">Lichen-forming fungus</name>
    <dbReference type="NCBI Taxonomy" id="1263415"/>
    <lineage>
        <taxon>Eukaryota</taxon>
        <taxon>Fungi</taxon>
        <taxon>Dikarya</taxon>
        <taxon>Ascomycota</taxon>
        <taxon>Pezizomycotina</taxon>
        <taxon>Eurotiomycetes</taxon>
        <taxon>Chaetothyriomycetidae</taxon>
        <taxon>Verrucariales</taxon>
        <taxon>Verrucariaceae</taxon>
        <taxon>Endocarpon</taxon>
    </lineage>
</organism>
<accession>U1HZU3</accession>
<name>U1HZU3_ENDPU</name>
<dbReference type="PANTHER" id="PTHR45639:SF3">
    <property type="entry name" value="HYPOXIA UP-REGULATED PROTEIN 1"/>
    <property type="match status" value="1"/>
</dbReference>
<proteinExistence type="predicted"/>
<dbReference type="GO" id="GO:0005524">
    <property type="term" value="F:ATP binding"/>
    <property type="evidence" value="ECO:0007669"/>
    <property type="project" value="UniProtKB-KW"/>
</dbReference>
<protein>
    <submittedName>
        <fullName evidence="4">Uncharacterized protein</fullName>
    </submittedName>
</protein>
<dbReference type="InterPro" id="IPR043129">
    <property type="entry name" value="ATPase_NBD"/>
</dbReference>
<evidence type="ECO:0000313" key="5">
    <source>
        <dbReference type="Proteomes" id="UP000019373"/>
    </source>
</evidence>
<dbReference type="eggNOG" id="KOG0100">
    <property type="taxonomic scope" value="Eukaryota"/>
</dbReference>
<dbReference type="GO" id="GO:0034663">
    <property type="term" value="C:endoplasmic reticulum chaperone complex"/>
    <property type="evidence" value="ECO:0007669"/>
    <property type="project" value="TreeGrafter"/>
</dbReference>
<dbReference type="AlphaFoldDB" id="U1HZU3"/>
<keyword evidence="1" id="KW-0547">Nucleotide-binding</keyword>
<evidence type="ECO:0000256" key="3">
    <source>
        <dbReference type="ARBA" id="ARBA00023186"/>
    </source>
</evidence>
<gene>
    <name evidence="4" type="ORF">EPUS_04876</name>
</gene>
<dbReference type="Proteomes" id="UP000019373">
    <property type="component" value="Unassembled WGS sequence"/>
</dbReference>
<evidence type="ECO:0000256" key="2">
    <source>
        <dbReference type="ARBA" id="ARBA00022840"/>
    </source>
</evidence>
<dbReference type="OrthoDB" id="2401965at2759"/>
<dbReference type="PANTHER" id="PTHR45639">
    <property type="entry name" value="HSC70CB, ISOFORM G-RELATED"/>
    <property type="match status" value="1"/>
</dbReference>
<dbReference type="HOGENOM" id="CLU_1454400_0_0_1"/>
<evidence type="ECO:0000256" key="1">
    <source>
        <dbReference type="ARBA" id="ARBA00022741"/>
    </source>
</evidence>
<dbReference type="Pfam" id="PF00012">
    <property type="entry name" value="HSP70"/>
    <property type="match status" value="1"/>
</dbReference>
<dbReference type="InterPro" id="IPR013126">
    <property type="entry name" value="Hsp_70_fam"/>
</dbReference>
<keyword evidence="2" id="KW-0067">ATP-binding</keyword>
<dbReference type="GeneID" id="19239829"/>
<dbReference type="GO" id="GO:0030968">
    <property type="term" value="P:endoplasmic reticulum unfolded protein response"/>
    <property type="evidence" value="ECO:0007669"/>
    <property type="project" value="TreeGrafter"/>
</dbReference>
<keyword evidence="5" id="KW-1185">Reference proteome</keyword>
<dbReference type="SUPFAM" id="SSF53067">
    <property type="entry name" value="Actin-like ATPase domain"/>
    <property type="match status" value="1"/>
</dbReference>
<reference evidence="5" key="1">
    <citation type="journal article" date="2014" name="BMC Genomics">
        <title>Genome characteristics reveal the impact of lichenization on lichen-forming fungus Endocarpon pusillum Hedwig (Verrucariales, Ascomycota).</title>
        <authorList>
            <person name="Wang Y.-Y."/>
            <person name="Liu B."/>
            <person name="Zhang X.-Y."/>
            <person name="Zhou Q.-M."/>
            <person name="Zhang T."/>
            <person name="Li H."/>
            <person name="Yu Y.-F."/>
            <person name="Zhang X.-L."/>
            <person name="Hao X.-Y."/>
            <person name="Wang M."/>
            <person name="Wang L."/>
            <person name="Wei J.-C."/>
        </authorList>
    </citation>
    <scope>NUCLEOTIDE SEQUENCE [LARGE SCALE GENOMIC DNA]</scope>
    <source>
        <strain evidence="5">Z07020 / HMAS-L-300199</strain>
    </source>
</reference>
<evidence type="ECO:0000313" key="4">
    <source>
        <dbReference type="EMBL" id="ERF75094.1"/>
    </source>
</evidence>
<dbReference type="EMBL" id="KE720820">
    <property type="protein sequence ID" value="ERF75094.1"/>
    <property type="molecule type" value="Genomic_DNA"/>
</dbReference>
<dbReference type="RefSeq" id="XP_007787623.1">
    <property type="nucleotide sequence ID" value="XM_007789433.1"/>
</dbReference>